<reference evidence="2 3" key="1">
    <citation type="submission" date="2016-07" db="EMBL/GenBank/DDBJ databases">
        <title>Multiple horizontal gene transfer events from other fungi enriched the ability of initially mycotrophic Trichoderma (Ascomycota) to feed on dead plant biomass.</title>
        <authorList>
            <consortium name="DOE Joint Genome Institute"/>
            <person name="Aerts A."/>
            <person name="Atanasova L."/>
            <person name="Chenthamara K."/>
            <person name="Zhang J."/>
            <person name="Grujic M."/>
            <person name="Henrissat B."/>
            <person name="Kuo A."/>
            <person name="Salamov A."/>
            <person name="Lipzen A."/>
            <person name="Labutti K."/>
            <person name="Barry K."/>
            <person name="Miao Y."/>
            <person name="Rahimi M.J."/>
            <person name="Shen Q."/>
            <person name="Grigoriev I.V."/>
            <person name="Kubicek C.P."/>
            <person name="Druzhinina I.S."/>
        </authorList>
    </citation>
    <scope>NUCLEOTIDE SEQUENCE [LARGE SCALE GENOMIC DNA]</scope>
    <source>
        <strain evidence="2 3">CBS 226.95</strain>
    </source>
</reference>
<name>A0A2T4AKJ9_TRIHA</name>
<keyword evidence="1" id="KW-1133">Transmembrane helix</keyword>
<feature type="transmembrane region" description="Helical" evidence="1">
    <location>
        <begin position="81"/>
        <end position="100"/>
    </location>
</feature>
<evidence type="ECO:0000313" key="3">
    <source>
        <dbReference type="Proteomes" id="UP000241690"/>
    </source>
</evidence>
<sequence>MQMLLLIPIPEIRLSCPWPDFIYLQQKIHGSRNPRYRANPSTSSTKRPRNVSIPPLIRLFPLAPSLGIQQSQIHAVPLAPGWALVIAAILWCCPAIAARFSRPSY</sequence>
<dbReference type="EMBL" id="KZ679677">
    <property type="protein sequence ID" value="PTB57610.1"/>
    <property type="molecule type" value="Genomic_DNA"/>
</dbReference>
<keyword evidence="1" id="KW-0472">Membrane</keyword>
<organism evidence="2 3">
    <name type="scientific">Trichoderma harzianum CBS 226.95</name>
    <dbReference type="NCBI Taxonomy" id="983964"/>
    <lineage>
        <taxon>Eukaryota</taxon>
        <taxon>Fungi</taxon>
        <taxon>Dikarya</taxon>
        <taxon>Ascomycota</taxon>
        <taxon>Pezizomycotina</taxon>
        <taxon>Sordariomycetes</taxon>
        <taxon>Hypocreomycetidae</taxon>
        <taxon>Hypocreales</taxon>
        <taxon>Hypocreaceae</taxon>
        <taxon>Trichoderma</taxon>
    </lineage>
</organism>
<dbReference type="AlphaFoldDB" id="A0A2T4AKJ9"/>
<keyword evidence="3" id="KW-1185">Reference proteome</keyword>
<gene>
    <name evidence="2" type="ORF">M431DRAFT_345458</name>
</gene>
<keyword evidence="1" id="KW-0812">Transmembrane</keyword>
<dbReference type="Proteomes" id="UP000241690">
    <property type="component" value="Unassembled WGS sequence"/>
</dbReference>
<accession>A0A2T4AKJ9</accession>
<protein>
    <submittedName>
        <fullName evidence="2">Uncharacterized protein</fullName>
    </submittedName>
</protein>
<dbReference type="RefSeq" id="XP_024777287.1">
    <property type="nucleotide sequence ID" value="XM_024914444.1"/>
</dbReference>
<dbReference type="GeneID" id="36623009"/>
<evidence type="ECO:0000256" key="1">
    <source>
        <dbReference type="SAM" id="Phobius"/>
    </source>
</evidence>
<evidence type="ECO:0000313" key="2">
    <source>
        <dbReference type="EMBL" id="PTB57610.1"/>
    </source>
</evidence>
<proteinExistence type="predicted"/>